<gene>
    <name evidence="2" type="ORF">BHQ18_22815</name>
</gene>
<keyword evidence="3" id="KW-1185">Reference proteome</keyword>
<reference evidence="3" key="1">
    <citation type="submission" date="2016-09" db="EMBL/GenBank/DDBJ databases">
        <authorList>
            <person name="Greninger A.L."/>
            <person name="Jerome K.R."/>
            <person name="Mcnair B."/>
            <person name="Wallis C."/>
            <person name="Fang F."/>
        </authorList>
    </citation>
    <scope>NUCLEOTIDE SEQUENCE [LARGE SCALE GENOMIC DNA]</scope>
    <source>
        <strain evidence="3">M6</strain>
    </source>
</reference>
<dbReference type="AlphaFoldDB" id="A0A1E3RCP2"/>
<organism evidence="2 3">
    <name type="scientific">Mycolicibacterium flavescens</name>
    <name type="common">Mycobacterium flavescens</name>
    <dbReference type="NCBI Taxonomy" id="1776"/>
    <lineage>
        <taxon>Bacteria</taxon>
        <taxon>Bacillati</taxon>
        <taxon>Actinomycetota</taxon>
        <taxon>Actinomycetes</taxon>
        <taxon>Mycobacteriales</taxon>
        <taxon>Mycobacteriaceae</taxon>
        <taxon>Mycolicibacterium</taxon>
    </lineage>
</organism>
<dbReference type="Proteomes" id="UP000094053">
    <property type="component" value="Unassembled WGS sequence"/>
</dbReference>
<name>A0A1E3RCP2_MYCFV</name>
<dbReference type="STRING" id="1776.BHQ18_22815"/>
<dbReference type="EMBL" id="MIHA01000020">
    <property type="protein sequence ID" value="ODQ87644.1"/>
    <property type="molecule type" value="Genomic_DNA"/>
</dbReference>
<accession>A0A1E3RCP2</accession>
<evidence type="ECO:0000313" key="3">
    <source>
        <dbReference type="Proteomes" id="UP000094053"/>
    </source>
</evidence>
<evidence type="ECO:0008006" key="4">
    <source>
        <dbReference type="Google" id="ProtNLM"/>
    </source>
</evidence>
<dbReference type="InterPro" id="IPR045596">
    <property type="entry name" value="DUF6459"/>
</dbReference>
<evidence type="ECO:0000256" key="1">
    <source>
        <dbReference type="SAM" id="MobiDB-lite"/>
    </source>
</evidence>
<dbReference type="Pfam" id="PF20060">
    <property type="entry name" value="DUF6459"/>
    <property type="match status" value="1"/>
</dbReference>
<protein>
    <recommendedName>
        <fullName evidence="4">Alanine, arginine and proline rich protein</fullName>
    </recommendedName>
</protein>
<dbReference type="RefSeq" id="WP_069415926.1">
    <property type="nucleotide sequence ID" value="NZ_JACKUL010000020.1"/>
</dbReference>
<sequence length="174" mass="18860">MTASRIHPSAPPAETPALVAPVVDFEPPPVGVAACPPPRSAALRRRSPTAGRGPRQEHLRRAAAPEPAARAATVFADAALRRVLEVIDRRRPTAQLRPLLTPALIETVLALTRFPQSSAATLRRIRVRMVDDDGDFTRAAEVFGTYSRGPRVRAVAARVAFDGQRWRIVALQIG</sequence>
<feature type="region of interest" description="Disordered" evidence="1">
    <location>
        <begin position="33"/>
        <end position="66"/>
    </location>
</feature>
<comment type="caution">
    <text evidence="2">The sequence shown here is derived from an EMBL/GenBank/DDBJ whole genome shotgun (WGS) entry which is preliminary data.</text>
</comment>
<evidence type="ECO:0000313" key="2">
    <source>
        <dbReference type="EMBL" id="ODQ87644.1"/>
    </source>
</evidence>
<proteinExistence type="predicted"/>